<dbReference type="Proteomes" id="UP000193642">
    <property type="component" value="Unassembled WGS sequence"/>
</dbReference>
<gene>
    <name evidence="1" type="ORF">BCR33DRAFT_853722</name>
</gene>
<dbReference type="OrthoDB" id="2159705at2759"/>
<accession>A0A1Y2BWQ2</accession>
<reference evidence="1 2" key="1">
    <citation type="submission" date="2016-07" db="EMBL/GenBank/DDBJ databases">
        <title>Pervasive Adenine N6-methylation of Active Genes in Fungi.</title>
        <authorList>
            <consortium name="DOE Joint Genome Institute"/>
            <person name="Mondo S.J."/>
            <person name="Dannebaum R.O."/>
            <person name="Kuo R.C."/>
            <person name="Labutti K."/>
            <person name="Haridas S."/>
            <person name="Kuo A."/>
            <person name="Salamov A."/>
            <person name="Ahrendt S.R."/>
            <person name="Lipzen A."/>
            <person name="Sullivan W."/>
            <person name="Andreopoulos W.B."/>
            <person name="Clum A."/>
            <person name="Lindquist E."/>
            <person name="Daum C."/>
            <person name="Ramamoorthy G.K."/>
            <person name="Gryganskyi A."/>
            <person name="Culley D."/>
            <person name="Magnuson J.K."/>
            <person name="James T.Y."/>
            <person name="O'Malley M.A."/>
            <person name="Stajich J.E."/>
            <person name="Spatafora J.W."/>
            <person name="Visel A."/>
            <person name="Grigoriev I.V."/>
        </authorList>
    </citation>
    <scope>NUCLEOTIDE SEQUENCE [LARGE SCALE GENOMIC DNA]</scope>
    <source>
        <strain evidence="1 2">JEL800</strain>
    </source>
</reference>
<keyword evidence="2" id="KW-1185">Reference proteome</keyword>
<comment type="caution">
    <text evidence="1">The sequence shown here is derived from an EMBL/GenBank/DDBJ whole genome shotgun (WGS) entry which is preliminary data.</text>
</comment>
<evidence type="ECO:0000313" key="1">
    <source>
        <dbReference type="EMBL" id="ORY39189.1"/>
    </source>
</evidence>
<name>A0A1Y2BWQ2_9FUNG</name>
<organism evidence="1 2">
    <name type="scientific">Rhizoclosmatium globosum</name>
    <dbReference type="NCBI Taxonomy" id="329046"/>
    <lineage>
        <taxon>Eukaryota</taxon>
        <taxon>Fungi</taxon>
        <taxon>Fungi incertae sedis</taxon>
        <taxon>Chytridiomycota</taxon>
        <taxon>Chytridiomycota incertae sedis</taxon>
        <taxon>Chytridiomycetes</taxon>
        <taxon>Chytridiales</taxon>
        <taxon>Chytriomycetaceae</taxon>
        <taxon>Rhizoclosmatium</taxon>
    </lineage>
</organism>
<evidence type="ECO:0000313" key="2">
    <source>
        <dbReference type="Proteomes" id="UP000193642"/>
    </source>
</evidence>
<protein>
    <submittedName>
        <fullName evidence="1">Uncharacterized protein</fullName>
    </submittedName>
</protein>
<dbReference type="EMBL" id="MCGO01000041">
    <property type="protein sequence ID" value="ORY39189.1"/>
    <property type="molecule type" value="Genomic_DNA"/>
</dbReference>
<dbReference type="AlphaFoldDB" id="A0A1Y2BWQ2"/>
<sequence length="147" mass="15598">MNATASPACGYALIALSQEGHACFQAPTQILANSCYCTSLDPESVFAYCSPNDDKSIWYETWSQTVTTRSGFCLQANLTVPTNKTLLNLPADIPNPLTSIKTTGSVKTTAAASFPNTTATLPSVLVNDGIQLQGTVGLLLILSYFLL</sequence>
<proteinExistence type="predicted"/>